<evidence type="ECO:0000256" key="12">
    <source>
        <dbReference type="SAM" id="SignalP"/>
    </source>
</evidence>
<feature type="domain" description="G-protein coupled receptors family 3 profile" evidence="13">
    <location>
        <begin position="565"/>
        <end position="826"/>
    </location>
</feature>
<gene>
    <name evidence="14" type="ORF">PMEA_00023094</name>
</gene>
<feature type="transmembrane region" description="Helical" evidence="11">
    <location>
        <begin position="1480"/>
        <end position="1499"/>
    </location>
</feature>
<keyword evidence="3 11" id="KW-0812">Transmembrane</keyword>
<proteinExistence type="predicted"/>
<dbReference type="FunFam" id="2.10.50.30:FF:000005">
    <property type="entry name" value="Metabotropic glutamate receptor"/>
    <property type="match status" value="1"/>
</dbReference>
<feature type="transmembrane region" description="Helical" evidence="11">
    <location>
        <begin position="561"/>
        <end position="587"/>
    </location>
</feature>
<dbReference type="InterPro" id="IPR050726">
    <property type="entry name" value="mGluR"/>
</dbReference>
<feature type="transmembrane region" description="Helical" evidence="11">
    <location>
        <begin position="1530"/>
        <end position="1550"/>
    </location>
</feature>
<keyword evidence="9" id="KW-0325">Glycoprotein</keyword>
<evidence type="ECO:0000256" key="3">
    <source>
        <dbReference type="ARBA" id="ARBA00022692"/>
    </source>
</evidence>
<evidence type="ECO:0000256" key="1">
    <source>
        <dbReference type="ARBA" id="ARBA00004651"/>
    </source>
</evidence>
<evidence type="ECO:0000256" key="11">
    <source>
        <dbReference type="SAM" id="Phobius"/>
    </source>
</evidence>
<dbReference type="CDD" id="cd06350">
    <property type="entry name" value="PBP1_GPCR_family_C-like"/>
    <property type="match status" value="2"/>
</dbReference>
<keyword evidence="7 11" id="KW-0472">Membrane</keyword>
<comment type="subcellular location">
    <subcellularLocation>
        <location evidence="1">Cell membrane</location>
        <topology evidence="1">Multi-pass membrane protein</topology>
    </subcellularLocation>
</comment>
<dbReference type="GO" id="GO:0005886">
    <property type="term" value="C:plasma membrane"/>
    <property type="evidence" value="ECO:0007669"/>
    <property type="project" value="UniProtKB-SubCell"/>
</dbReference>
<feature type="transmembrane region" description="Helical" evidence="11">
    <location>
        <begin position="762"/>
        <end position="782"/>
    </location>
</feature>
<feature type="transmembrane region" description="Helical" evidence="11">
    <location>
        <begin position="628"/>
        <end position="650"/>
    </location>
</feature>
<name>A0AAU9XG91_9CNID</name>
<dbReference type="CDD" id="cd13953">
    <property type="entry name" value="7tm_classC_mGluR-like"/>
    <property type="match status" value="2"/>
</dbReference>
<evidence type="ECO:0000256" key="4">
    <source>
        <dbReference type="ARBA" id="ARBA00022729"/>
    </source>
</evidence>
<protein>
    <recommendedName>
        <fullName evidence="13">G-protein coupled receptors family 3 profile domain-containing protein</fullName>
    </recommendedName>
</protein>
<dbReference type="PROSITE" id="PS50259">
    <property type="entry name" value="G_PROTEIN_RECEP_F3_4"/>
    <property type="match status" value="2"/>
</dbReference>
<evidence type="ECO:0000256" key="6">
    <source>
        <dbReference type="ARBA" id="ARBA00023040"/>
    </source>
</evidence>
<keyword evidence="4 12" id="KW-0732">Signal</keyword>
<keyword evidence="2" id="KW-1003">Cell membrane</keyword>
<feature type="transmembrane region" description="Helical" evidence="11">
    <location>
        <begin position="1597"/>
        <end position="1620"/>
    </location>
</feature>
<evidence type="ECO:0000256" key="8">
    <source>
        <dbReference type="ARBA" id="ARBA00023170"/>
    </source>
</evidence>
<keyword evidence="6" id="KW-0297">G-protein coupled receptor</keyword>
<evidence type="ECO:0000256" key="7">
    <source>
        <dbReference type="ARBA" id="ARBA00023136"/>
    </source>
</evidence>
<evidence type="ECO:0000256" key="9">
    <source>
        <dbReference type="ARBA" id="ARBA00023180"/>
    </source>
</evidence>
<dbReference type="InterPro" id="IPR028082">
    <property type="entry name" value="Peripla_BP_I"/>
</dbReference>
<dbReference type="Pfam" id="PF07562">
    <property type="entry name" value="NCD3G"/>
    <property type="match status" value="1"/>
</dbReference>
<reference evidence="14 15" key="1">
    <citation type="submission" date="2022-05" db="EMBL/GenBank/DDBJ databases">
        <authorList>
            <consortium name="Genoscope - CEA"/>
            <person name="William W."/>
        </authorList>
    </citation>
    <scope>NUCLEOTIDE SEQUENCE [LARGE SCALE GENOMIC DNA]</scope>
</reference>
<dbReference type="PROSITE" id="PS00981">
    <property type="entry name" value="G_PROTEIN_RECEP_F3_3"/>
    <property type="match status" value="1"/>
</dbReference>
<evidence type="ECO:0000259" key="13">
    <source>
        <dbReference type="PROSITE" id="PS50259"/>
    </source>
</evidence>
<dbReference type="Gene3D" id="3.40.50.2300">
    <property type="match status" value="4"/>
</dbReference>
<keyword evidence="5 11" id="KW-1133">Transmembrane helix</keyword>
<feature type="non-terminal residue" evidence="14">
    <location>
        <position position="1639"/>
    </location>
</feature>
<keyword evidence="8" id="KW-0675">Receptor</keyword>
<dbReference type="InterPro" id="IPR000337">
    <property type="entry name" value="GPCR_3"/>
</dbReference>
<evidence type="ECO:0000256" key="2">
    <source>
        <dbReference type="ARBA" id="ARBA00022475"/>
    </source>
</evidence>
<feature type="transmembrane region" description="Helical" evidence="11">
    <location>
        <begin position="679"/>
        <end position="699"/>
    </location>
</feature>
<keyword evidence="10" id="KW-0807">Transducer</keyword>
<sequence length="1639" mass="184321">MISWVLLCFTVFSVFGITSSVEVTSGQQLPGNITLGGLFVVHQTTDDGACGELYPQGLGNAEAMIFAIEEINRNHSLLPTIKLGYDIRDYCESPEKAMRQTYDFVRGNDARCAFPHVENKTIEKTKPIAAVIGPSDSGSAVLVGSLLQVGGIPVISHSATSNELSSKQYHHFFRTASPDGQQVSAVADILKYFNWSYVAAVAMDDSYGKNGMRSLELEAENRRTFCLSFAEFIPRKEYNTTIKRIVRKLKDFPNIGVVVLWVFGSYGRHFLEEAAKQKLFNRTWILSDGLATQDDLFKGLKTEDQVILHGSFGIQPPYVDMNSSNFSNFLIERSTSLTNFSWWKEFWLSEDNKDCFKMKNLEKQCKEIVFHRLCETYTPYVVDAVYAIAHALHSMKNCSASHCKNLGEHNIPMNTKDLQRYLRFVKFSGLTGEVSFDHLGDPESSSYEIVHFQVTNISNPEKLIIGSWLKSRKPRLHLNLSQVKWNSMTNGFFPKSFCHEDCPVGTSRSMTTPCCWKCLRCPDGAISARINEENCTECPRGQLPNEERSKCLDLPEVEFRWSSVASVLVILFSTIGFLFIASCSFIFHKHRKTPLVKAANRELSAILMLTITMSFLASILTLAKPTDFVCGLIYCWRAMVLVTFISVLIIKTMKILSAFHINVVAEKFKKFILVTKKQTVIVLALLFPPTALFFLWIALDSPHQRRIIQINEGTSLFTCSLHRSTVGMSFQIIISLYTSLLAATCTYYAFKARTLPENFNEARYIGFSMYILLLSSVAYLPIDIGLTGVYATNLTCALILVASYGLLTCMFGPKIYAILITPEQNTHHAVSSQVKDRYHVPGDITIGALITLHHTNDDGECGDFSPTGLGHVEAMKFAIDAINRNPQLLKNITLGYDIRDYCRSTVKAMKHTYDFVRINELALEFQNARFVGALKNNTEQKKRTPITAVIGPTDSGAAIFVGSLLQVAEIPLISHSATSDELSSPQYSYFFRTAPPDRKQARAMADIIDYFNWSYVAAVAMDDSYGRNGVRSLETEAGKRQTFCLSFADYIPREKYITKLERTVEKLRSHTNVRVVVLWLLRGYGRRLLEQAAKQKMYDRTWIFSDSLTAGREELMKMKDEHKGVVHGSFGIELRHFDVQCFQDFLIKESIKSLQEESASAPWWKEFWKQKGNSSSNDTVISSVYNSYIPYLVDAVFSVAFAIHNLSKIYPTVDPKKLEAHLRQVAFPGVTGEIQFDQFGDPKISSYDIVHFQMNENSDLIKLAIGSWDESRKGIQINVSGIKWNTAAGHKIIPKSFCHRDCLAGEYQLPTTSCCWTCHKCSDGTVSTGVNDMNCTLCPRGKKPNVRRSKCLDLPEVEVMWSSTASVLIVLFATAGFLLLAICSFILFKLWNTPLVKAANRELSSILLFTIALSFSSSILSLTKPTSFTCALLHCWRPMVLVTIISILIIKTMKILSAFQINVMAERLKKFILSTKRQTFIVLMLIFPPAVFCSLWITLDSPHQQRIVQTNRGSILLSCSLHQSYVGMSFQIAISVYTSLLAVACTYYAFKARTLPENFNEAKYIGFSMYILLLSSIAYFPIDIGLRGSHATNLTCAMILVSSYGLLICMFAPKIFVILLKPEQNTHQAVGSQVTDYSF</sequence>
<dbReference type="GO" id="GO:0004930">
    <property type="term" value="F:G protein-coupled receptor activity"/>
    <property type="evidence" value="ECO:0007669"/>
    <property type="project" value="UniProtKB-KW"/>
</dbReference>
<feature type="chain" id="PRO_5043605929" description="G-protein coupled receptors family 3 profile domain-containing protein" evidence="12">
    <location>
        <begin position="21"/>
        <end position="1639"/>
    </location>
</feature>
<feature type="transmembrane region" description="Helical" evidence="11">
    <location>
        <begin position="1403"/>
        <end position="1420"/>
    </location>
</feature>
<dbReference type="Pfam" id="PF00003">
    <property type="entry name" value="7tm_3"/>
    <property type="match status" value="2"/>
</dbReference>
<dbReference type="InterPro" id="IPR011500">
    <property type="entry name" value="GPCR_3_9-Cys_dom"/>
</dbReference>
<dbReference type="Proteomes" id="UP001159428">
    <property type="component" value="Unassembled WGS sequence"/>
</dbReference>
<feature type="transmembrane region" description="Helical" evidence="11">
    <location>
        <begin position="730"/>
        <end position="750"/>
    </location>
</feature>
<feature type="signal peptide" evidence="12">
    <location>
        <begin position="1"/>
        <end position="20"/>
    </location>
</feature>
<dbReference type="SUPFAM" id="SSF53822">
    <property type="entry name" value="Periplasmic binding protein-like I"/>
    <property type="match status" value="2"/>
</dbReference>
<dbReference type="InterPro" id="IPR017979">
    <property type="entry name" value="GPCR_3_CS"/>
</dbReference>
<comment type="caution">
    <text evidence="14">The sequence shown here is derived from an EMBL/GenBank/DDBJ whole genome shotgun (WGS) entry which is preliminary data.</text>
</comment>
<evidence type="ECO:0000256" key="5">
    <source>
        <dbReference type="ARBA" id="ARBA00022989"/>
    </source>
</evidence>
<dbReference type="Gene3D" id="2.10.50.30">
    <property type="entry name" value="GPCR, family 3, nine cysteines domain"/>
    <property type="match status" value="2"/>
</dbReference>
<dbReference type="PRINTS" id="PR00248">
    <property type="entry name" value="GPCRMGR"/>
</dbReference>
<keyword evidence="15" id="KW-1185">Reference proteome</keyword>
<feature type="transmembrane region" description="Helical" evidence="11">
    <location>
        <begin position="1365"/>
        <end position="1391"/>
    </location>
</feature>
<organism evidence="14 15">
    <name type="scientific">Pocillopora meandrina</name>
    <dbReference type="NCBI Taxonomy" id="46732"/>
    <lineage>
        <taxon>Eukaryota</taxon>
        <taxon>Metazoa</taxon>
        <taxon>Cnidaria</taxon>
        <taxon>Anthozoa</taxon>
        <taxon>Hexacorallia</taxon>
        <taxon>Scleractinia</taxon>
        <taxon>Astrocoeniina</taxon>
        <taxon>Pocilloporidae</taxon>
        <taxon>Pocillopora</taxon>
    </lineage>
</organism>
<accession>A0AAU9XG91</accession>
<dbReference type="InterPro" id="IPR038550">
    <property type="entry name" value="GPCR_3_9-Cys_sf"/>
</dbReference>
<dbReference type="EMBL" id="CALNXJ010000042">
    <property type="protein sequence ID" value="CAH3146835.1"/>
    <property type="molecule type" value="Genomic_DNA"/>
</dbReference>
<feature type="transmembrane region" description="Helical" evidence="11">
    <location>
        <begin position="1562"/>
        <end position="1582"/>
    </location>
</feature>
<evidence type="ECO:0000313" key="15">
    <source>
        <dbReference type="Proteomes" id="UP001159428"/>
    </source>
</evidence>
<feature type="domain" description="G-protein coupled receptors family 3 profile" evidence="13">
    <location>
        <begin position="1365"/>
        <end position="1634"/>
    </location>
</feature>
<dbReference type="InterPro" id="IPR017978">
    <property type="entry name" value="GPCR_3_C"/>
</dbReference>
<dbReference type="Pfam" id="PF01094">
    <property type="entry name" value="ANF_receptor"/>
    <property type="match status" value="2"/>
</dbReference>
<dbReference type="PANTHER" id="PTHR24060">
    <property type="entry name" value="METABOTROPIC GLUTAMATE RECEPTOR"/>
    <property type="match status" value="1"/>
</dbReference>
<dbReference type="InterPro" id="IPR001828">
    <property type="entry name" value="ANF_lig-bd_rcpt"/>
</dbReference>
<dbReference type="FunFam" id="3.40.50.2300:FF:000016">
    <property type="entry name" value="Taste 1 receptor member 2"/>
    <property type="match status" value="2"/>
</dbReference>
<feature type="transmembrane region" description="Helical" evidence="11">
    <location>
        <begin position="1440"/>
        <end position="1459"/>
    </location>
</feature>
<evidence type="ECO:0000313" key="14">
    <source>
        <dbReference type="EMBL" id="CAH3146835.1"/>
    </source>
</evidence>
<evidence type="ECO:0000256" key="10">
    <source>
        <dbReference type="ARBA" id="ARBA00023224"/>
    </source>
</evidence>
<feature type="transmembrane region" description="Helical" evidence="11">
    <location>
        <begin position="603"/>
        <end position="622"/>
    </location>
</feature>